<feature type="compositionally biased region" description="Basic and acidic residues" evidence="1">
    <location>
        <begin position="372"/>
        <end position="382"/>
    </location>
</feature>
<protein>
    <submittedName>
        <fullName evidence="2">Uncharacterized protein</fullName>
    </submittedName>
</protein>
<feature type="compositionally biased region" description="Basic and acidic residues" evidence="1">
    <location>
        <begin position="229"/>
        <end position="243"/>
    </location>
</feature>
<dbReference type="EMBL" id="BDIP01002295">
    <property type="protein sequence ID" value="GIQ86066.1"/>
    <property type="molecule type" value="Genomic_DNA"/>
</dbReference>
<proteinExistence type="predicted"/>
<dbReference type="Proteomes" id="UP000265618">
    <property type="component" value="Unassembled WGS sequence"/>
</dbReference>
<comment type="caution">
    <text evidence="2">The sequence shown here is derived from an EMBL/GenBank/DDBJ whole genome shotgun (WGS) entry which is preliminary data.</text>
</comment>
<sequence length="441" mass="46191">MFAKYSLCGSHLIAVGYSSMAVIRTSDYSLQGSFTVPFQAYGVCAFRPSELVLTVVVVGCGILSRSFDLSEGENLGESTLIDGETTIIEGETTLMEGESTLVEGETLLEGEGDGEGEREEVIGETLSLLCETHALPIKTVSACSLVTVLGTPWTGEGVPHTNTVTTAGQTEVSPCDDVCFGLLACAVDVSHLGFFAVTAASVIYLGSTLVSGALSDDAVLNVAFVDSTKGKRGGERDSTKGAEDVGVSQEGEREGEASIETARPCSPYPYHTAALPKVYLSTLTGALGICSVSLTTAPRPAKYPLPGTALPTLPNRARFIAHARVESEVRLALENEIGNGSLVTVRRPFPPPPPSLATLLQRMPRVGARNGTEGDREGRKGDSIAQGVPKDVGDVSMEVEDTGMVEEGGGERGSEGALQDSIPINPDHKDAARLAADSIRR</sequence>
<accession>A0A9K3GKU5</accession>
<feature type="compositionally biased region" description="Basic and acidic residues" evidence="1">
    <location>
        <begin position="426"/>
        <end position="441"/>
    </location>
</feature>
<feature type="region of interest" description="Disordered" evidence="1">
    <location>
        <begin position="368"/>
        <end position="441"/>
    </location>
</feature>
<dbReference type="AlphaFoldDB" id="A0A9K3GKU5"/>
<feature type="region of interest" description="Disordered" evidence="1">
    <location>
        <begin position="229"/>
        <end position="262"/>
    </location>
</feature>
<evidence type="ECO:0000313" key="3">
    <source>
        <dbReference type="Proteomes" id="UP000265618"/>
    </source>
</evidence>
<organism evidence="2 3">
    <name type="scientific">Kipferlia bialata</name>
    <dbReference type="NCBI Taxonomy" id="797122"/>
    <lineage>
        <taxon>Eukaryota</taxon>
        <taxon>Metamonada</taxon>
        <taxon>Carpediemonas-like organisms</taxon>
        <taxon>Kipferlia</taxon>
    </lineage>
</organism>
<reference evidence="2 3" key="1">
    <citation type="journal article" date="2018" name="PLoS ONE">
        <title>The draft genome of Kipferlia bialata reveals reductive genome evolution in fornicate parasites.</title>
        <authorList>
            <person name="Tanifuji G."/>
            <person name="Takabayashi S."/>
            <person name="Kume K."/>
            <person name="Takagi M."/>
            <person name="Nakayama T."/>
            <person name="Kamikawa R."/>
            <person name="Inagaki Y."/>
            <person name="Hashimoto T."/>
        </authorList>
    </citation>
    <scope>NUCLEOTIDE SEQUENCE [LARGE SCALE GENOMIC DNA]</scope>
    <source>
        <strain evidence="2">NY0173</strain>
    </source>
</reference>
<feature type="non-terminal residue" evidence="2">
    <location>
        <position position="1"/>
    </location>
</feature>
<keyword evidence="3" id="KW-1185">Reference proteome</keyword>
<name>A0A9K3GKU5_9EUKA</name>
<evidence type="ECO:0000313" key="2">
    <source>
        <dbReference type="EMBL" id="GIQ86066.1"/>
    </source>
</evidence>
<evidence type="ECO:0000256" key="1">
    <source>
        <dbReference type="SAM" id="MobiDB-lite"/>
    </source>
</evidence>
<gene>
    <name evidence="2" type="ORF">KIPB_007846</name>
</gene>